<dbReference type="EMBL" id="FSRE01000002">
    <property type="protein sequence ID" value="SIN89737.1"/>
    <property type="molecule type" value="Genomic_DNA"/>
</dbReference>
<dbReference type="InterPro" id="IPR040423">
    <property type="entry name" value="PEA_transferase"/>
</dbReference>
<dbReference type="GO" id="GO:0009244">
    <property type="term" value="P:lipopolysaccharide core region biosynthetic process"/>
    <property type="evidence" value="ECO:0007669"/>
    <property type="project" value="TreeGrafter"/>
</dbReference>
<dbReference type="InterPro" id="IPR012549">
    <property type="entry name" value="EptA-like_N"/>
</dbReference>
<keyword evidence="2" id="KW-1003">Cell membrane</keyword>
<evidence type="ECO:0000256" key="8">
    <source>
        <dbReference type="SAM" id="Phobius"/>
    </source>
</evidence>
<accession>A0A1N6F3B3</accession>
<dbReference type="GO" id="GO:0005886">
    <property type="term" value="C:plasma membrane"/>
    <property type="evidence" value="ECO:0007669"/>
    <property type="project" value="UniProtKB-SubCell"/>
</dbReference>
<keyword evidence="4 11" id="KW-0808">Transferase</keyword>
<feature type="transmembrane region" description="Helical" evidence="8">
    <location>
        <begin position="115"/>
        <end position="133"/>
    </location>
</feature>
<dbReference type="GO" id="GO:0016776">
    <property type="term" value="F:phosphotransferase activity, phosphate group as acceptor"/>
    <property type="evidence" value="ECO:0007669"/>
    <property type="project" value="TreeGrafter"/>
</dbReference>
<reference evidence="11 12" key="1">
    <citation type="submission" date="2016-11" db="EMBL/GenBank/DDBJ databases">
        <authorList>
            <person name="Jaros S."/>
            <person name="Januszkiewicz K."/>
            <person name="Wedrychowicz H."/>
        </authorList>
    </citation>
    <scope>NUCLEOTIDE SEQUENCE [LARGE SCALE GENOMIC DNA]</scope>
    <source>
        <strain evidence="11 12">DSM 17737</strain>
    </source>
</reference>
<evidence type="ECO:0000313" key="11">
    <source>
        <dbReference type="EMBL" id="SIN89737.1"/>
    </source>
</evidence>
<keyword evidence="6 8" id="KW-1133">Transmembrane helix</keyword>
<feature type="domain" description="Sulfatase N-terminal" evidence="9">
    <location>
        <begin position="216"/>
        <end position="508"/>
    </location>
</feature>
<evidence type="ECO:0000256" key="6">
    <source>
        <dbReference type="ARBA" id="ARBA00022989"/>
    </source>
</evidence>
<evidence type="ECO:0000256" key="5">
    <source>
        <dbReference type="ARBA" id="ARBA00022692"/>
    </source>
</evidence>
<dbReference type="AlphaFoldDB" id="A0A1N6F3B3"/>
<dbReference type="Gene3D" id="3.40.720.10">
    <property type="entry name" value="Alkaline Phosphatase, subunit A"/>
    <property type="match status" value="1"/>
</dbReference>
<dbReference type="PANTHER" id="PTHR30443:SF2">
    <property type="entry name" value="PHOSPHOETHANOLAMINE TRANSFERASE EPTC"/>
    <property type="match status" value="1"/>
</dbReference>
<evidence type="ECO:0000256" key="4">
    <source>
        <dbReference type="ARBA" id="ARBA00022679"/>
    </source>
</evidence>
<keyword evidence="12" id="KW-1185">Reference proteome</keyword>
<feature type="transmembrane region" description="Helical" evidence="8">
    <location>
        <begin position="63"/>
        <end position="82"/>
    </location>
</feature>
<keyword evidence="5 8" id="KW-0812">Transmembrane</keyword>
<evidence type="ECO:0000256" key="3">
    <source>
        <dbReference type="ARBA" id="ARBA00022519"/>
    </source>
</evidence>
<evidence type="ECO:0000256" key="1">
    <source>
        <dbReference type="ARBA" id="ARBA00004429"/>
    </source>
</evidence>
<dbReference type="STRING" id="364032.SAMN05443662_0897"/>
<organism evidence="11 12">
    <name type="scientific">Sulfurivirga caldicuralii</name>
    <dbReference type="NCBI Taxonomy" id="364032"/>
    <lineage>
        <taxon>Bacteria</taxon>
        <taxon>Pseudomonadati</taxon>
        <taxon>Pseudomonadota</taxon>
        <taxon>Gammaproteobacteria</taxon>
        <taxon>Thiotrichales</taxon>
        <taxon>Piscirickettsiaceae</taxon>
        <taxon>Sulfurivirga</taxon>
    </lineage>
</organism>
<sequence>MKNKLQSIILSICFWSAWVLFVPYLFEVAYSDFIRESELNSRLGWYVAITALVWLTRRRWVGFLLLLPFVITGMADIFYAYFFGGVFSTSTMDAIFNTDVGEASELFTAYLHWDSLLIALVYLGGFIVLGIKAQLPQRLTRVHKVVTGLGVLVLAFALQQMVVQHRFYDIVPGLLGIMPTYAINAENFDKAVAEYRALAQRDTTPVALKHPEKRHTYVIVIGEAMTRSHMSLYGYPRATTPQLDARKAQLTIFRDVAAPFVQTRPALMADLFPQGWEHPERNYQHALAIANQARRAGYKVFWLSNQQPFRIPTQLIADTVDHPAFMTRKVAGVAAHRYDGLLLEDVVQALEDPAPNKLIFVHLMGSHLQYANRYPPEFDRFKDTPPQLVSPDLLPWEIRKVNEYDNSILYTDWVVTRMLDQLQQRVEPDTLAGWMLFSDHGEEVYETARLNGHTPDNPTLPMFTIPVLFWHSDGLKQALSDVVRGLAQNHDRPYLADRLYETWWRWLDLQGACVDDCRFAFDRPWQPRKRMAYGFDIDARFNQK</sequence>
<dbReference type="SUPFAM" id="SSF53649">
    <property type="entry name" value="Alkaline phosphatase-like"/>
    <property type="match status" value="1"/>
</dbReference>
<protein>
    <submittedName>
        <fullName evidence="11">Heptose-I-phosphate ethanolaminephosphotransferase</fullName>
    </submittedName>
</protein>
<evidence type="ECO:0000313" key="12">
    <source>
        <dbReference type="Proteomes" id="UP000198461"/>
    </source>
</evidence>
<dbReference type="Proteomes" id="UP000198461">
    <property type="component" value="Unassembled WGS sequence"/>
</dbReference>
<dbReference type="PANTHER" id="PTHR30443">
    <property type="entry name" value="INNER MEMBRANE PROTEIN"/>
    <property type="match status" value="1"/>
</dbReference>
<dbReference type="RefSeq" id="WP_074201185.1">
    <property type="nucleotide sequence ID" value="NZ_FSRE01000002.1"/>
</dbReference>
<dbReference type="OrthoDB" id="9786870at2"/>
<keyword evidence="7 8" id="KW-0472">Membrane</keyword>
<evidence type="ECO:0000256" key="7">
    <source>
        <dbReference type="ARBA" id="ARBA00023136"/>
    </source>
</evidence>
<feature type="domain" description="Phosphoethanolamine transferase N-terminal" evidence="10">
    <location>
        <begin position="48"/>
        <end position="156"/>
    </location>
</feature>
<proteinExistence type="predicted"/>
<dbReference type="InterPro" id="IPR000917">
    <property type="entry name" value="Sulfatase_N"/>
</dbReference>
<evidence type="ECO:0000259" key="9">
    <source>
        <dbReference type="Pfam" id="PF00884"/>
    </source>
</evidence>
<name>A0A1N6F3B3_9GAMM</name>
<dbReference type="Pfam" id="PF08019">
    <property type="entry name" value="EptA_B_N"/>
    <property type="match status" value="1"/>
</dbReference>
<feature type="transmembrane region" description="Helical" evidence="8">
    <location>
        <begin position="145"/>
        <end position="163"/>
    </location>
</feature>
<feature type="transmembrane region" description="Helical" evidence="8">
    <location>
        <begin position="39"/>
        <end position="56"/>
    </location>
</feature>
<dbReference type="CDD" id="cd16017">
    <property type="entry name" value="LptA"/>
    <property type="match status" value="1"/>
</dbReference>
<dbReference type="Pfam" id="PF00884">
    <property type="entry name" value="Sulfatase"/>
    <property type="match status" value="1"/>
</dbReference>
<dbReference type="InterPro" id="IPR058130">
    <property type="entry name" value="PEA_transf_C"/>
</dbReference>
<evidence type="ECO:0000256" key="2">
    <source>
        <dbReference type="ARBA" id="ARBA00022475"/>
    </source>
</evidence>
<gene>
    <name evidence="11" type="ORF">SAMN05443662_0897</name>
</gene>
<evidence type="ECO:0000259" key="10">
    <source>
        <dbReference type="Pfam" id="PF08019"/>
    </source>
</evidence>
<comment type="subcellular location">
    <subcellularLocation>
        <location evidence="1">Cell inner membrane</location>
        <topology evidence="1">Multi-pass membrane protein</topology>
    </subcellularLocation>
</comment>
<keyword evidence="3" id="KW-0997">Cell inner membrane</keyword>
<feature type="transmembrane region" description="Helical" evidence="8">
    <location>
        <begin position="7"/>
        <end position="27"/>
    </location>
</feature>
<dbReference type="InterPro" id="IPR017850">
    <property type="entry name" value="Alkaline_phosphatase_core_sf"/>
</dbReference>